<keyword evidence="4 6" id="KW-0472">Membrane</keyword>
<organism evidence="9 10">
    <name type="scientific">Chrysochloris asiatica</name>
    <name type="common">Cape golden mole</name>
    <dbReference type="NCBI Taxonomy" id="185453"/>
    <lineage>
        <taxon>Eukaryota</taxon>
        <taxon>Metazoa</taxon>
        <taxon>Chordata</taxon>
        <taxon>Craniata</taxon>
        <taxon>Vertebrata</taxon>
        <taxon>Euteleostomi</taxon>
        <taxon>Mammalia</taxon>
        <taxon>Eutheria</taxon>
        <taxon>Afrotheria</taxon>
        <taxon>Chrysochloridae</taxon>
        <taxon>Chrysochlorinae</taxon>
        <taxon>Chrysochloris</taxon>
    </lineage>
</organism>
<dbReference type="RefSeq" id="XP_006861787.1">
    <property type="nucleotide sequence ID" value="XM_006861725.1"/>
</dbReference>
<evidence type="ECO:0000256" key="1">
    <source>
        <dbReference type="ARBA" id="ARBA00004141"/>
    </source>
</evidence>
<protein>
    <submittedName>
        <fullName evidence="10">LOW QUALITY PROTEIN: DC-STAMP domain-containing protein 2</fullName>
    </submittedName>
</protein>
<dbReference type="InterPro" id="IPR051856">
    <property type="entry name" value="CSR-E3_Ligase_Protein"/>
</dbReference>
<gene>
    <name evidence="10" type="primary">DCST2</name>
</gene>
<keyword evidence="2 6" id="KW-0812">Transmembrane</keyword>
<evidence type="ECO:0000256" key="4">
    <source>
        <dbReference type="ARBA" id="ARBA00023136"/>
    </source>
</evidence>
<feature type="transmembrane region" description="Helical" evidence="6">
    <location>
        <begin position="55"/>
        <end position="74"/>
    </location>
</feature>
<dbReference type="GO" id="GO:0016020">
    <property type="term" value="C:membrane"/>
    <property type="evidence" value="ECO:0007669"/>
    <property type="project" value="UniProtKB-SubCell"/>
</dbReference>
<dbReference type="PANTHER" id="PTHR21041:SF6">
    <property type="entry name" value="DC-STAMP DOMAIN-CONTAINING PROTEIN 2"/>
    <property type="match status" value="1"/>
</dbReference>
<evidence type="ECO:0000256" key="6">
    <source>
        <dbReference type="SAM" id="Phobius"/>
    </source>
</evidence>
<evidence type="ECO:0000259" key="8">
    <source>
        <dbReference type="Pfam" id="PF26037"/>
    </source>
</evidence>
<dbReference type="GeneID" id="102812889"/>
<dbReference type="InterPro" id="IPR012858">
    <property type="entry name" value="DC_STAMP-like"/>
</dbReference>
<dbReference type="Proteomes" id="UP000504623">
    <property type="component" value="Unplaced"/>
</dbReference>
<dbReference type="Pfam" id="PF26039">
    <property type="entry name" value="Dcst2"/>
    <property type="match status" value="1"/>
</dbReference>
<feature type="compositionally biased region" description="Polar residues" evidence="5">
    <location>
        <begin position="690"/>
        <end position="700"/>
    </location>
</feature>
<feature type="domain" description="Dendritic cell-specific transmembrane protein-like" evidence="7">
    <location>
        <begin position="354"/>
        <end position="544"/>
    </location>
</feature>
<feature type="transmembrane region" description="Helical" evidence="6">
    <location>
        <begin position="22"/>
        <end position="43"/>
    </location>
</feature>
<feature type="transmembrane region" description="Helical" evidence="6">
    <location>
        <begin position="322"/>
        <end position="343"/>
    </location>
</feature>
<evidence type="ECO:0000256" key="2">
    <source>
        <dbReference type="ARBA" id="ARBA00022692"/>
    </source>
</evidence>
<sequence>MHKVMKKAVFPWEEQEPSMARAVVRSIAGFALGLSLATAYGLLELLVEGRSPWGCLVGTLTLATFLSLGMGFSRQVRVTVLLLLPQAFSRQGRVLLLVAAFGLVLQGPCANTLRNFTRASEAVACGAELALNQSAEVLERAKQPLVSALSKIKAIAQKTKAVADRIRKFFRSIMDGVKHIARALRSVWYWLLHIGDVCNSELGNPYSKCSRIFEDAKDDCMKVIPQAYHLCYVLMPFKLVLCGLASVSQVFCIIPNYIQPFLRKTIGTPVMKLLNRVRQEFEFNVTATHHFSVNLNASRSLSQIALDLQEAVSLKLYRIREVLALMGYTTSLLLTFLYLQALFYRYCYLNWDNFDNIYITSKFLHMEAIRSMAGLPTVLPLSAHEASYYIQPGSLFLSQWERIFYILAIFSLMRHLVLVLLLVFLDYTVFWVLDLARHHLQGEIVARSPVLVSITVEGEGYAGKIYRDLVSAFDVLQQGNISILSRQCLLRPSEPKSTGYIAIGSMYGLCFFVTLCGAYISRLRRVICASYYPSREQERISYLYNILLSRRANLLSTLHRAVRRRAADQEDQKTFSVWGTSLLRCPFLVPFLSLFKTYQVYCLGCGQPQDEGDMKNFVSCSTPGCRGLFCTTCYRLLGNTCSVCASSLSYQGDLDLELDSSDEEGPWLWLAAAQTKDPEKDWLLRQQLQEAPGQTVSSEASLEASDLDEDKSSQQRKQKQQPLPEAQWCSLPALP</sequence>
<proteinExistence type="predicted"/>
<feature type="transmembrane region" description="Helical" evidence="6">
    <location>
        <begin position="499"/>
        <end position="520"/>
    </location>
</feature>
<reference evidence="10" key="1">
    <citation type="submission" date="2025-08" db="UniProtKB">
        <authorList>
            <consortium name="RefSeq"/>
        </authorList>
    </citation>
    <scope>IDENTIFICATION</scope>
    <source>
        <tissue evidence="10">Spleen</tissue>
    </source>
</reference>
<dbReference type="OrthoDB" id="6598372at2759"/>
<feature type="region of interest" description="Disordered" evidence="5">
    <location>
        <begin position="690"/>
        <end position="735"/>
    </location>
</feature>
<dbReference type="PANTHER" id="PTHR21041">
    <property type="entry name" value="DENDRITIC CELL-SPECIFIC TRANSMEMBRANE PROTEIN"/>
    <property type="match status" value="1"/>
</dbReference>
<evidence type="ECO:0000259" key="7">
    <source>
        <dbReference type="Pfam" id="PF07782"/>
    </source>
</evidence>
<dbReference type="CTD" id="127579"/>
<keyword evidence="9" id="KW-1185">Reference proteome</keyword>
<evidence type="ECO:0000313" key="9">
    <source>
        <dbReference type="Proteomes" id="UP000504623"/>
    </source>
</evidence>
<evidence type="ECO:0000256" key="5">
    <source>
        <dbReference type="SAM" id="MobiDB-lite"/>
    </source>
</evidence>
<dbReference type="Pfam" id="PF07782">
    <property type="entry name" value="DC_STAMP"/>
    <property type="match status" value="1"/>
</dbReference>
<feature type="domain" description="E3 ubiquitin-protein ligase DCST1-like C-terminal" evidence="8">
    <location>
        <begin position="601"/>
        <end position="646"/>
    </location>
</feature>
<dbReference type="InterPro" id="IPR058842">
    <property type="entry name" value="DCST1_C"/>
</dbReference>
<comment type="subcellular location">
    <subcellularLocation>
        <location evidence="1">Membrane</location>
        <topology evidence="1">Multi-pass membrane protein</topology>
    </subcellularLocation>
</comment>
<dbReference type="AlphaFoldDB" id="A0A9B0TCY6"/>
<name>A0A9B0TCY6_CHRAS</name>
<dbReference type="Pfam" id="PF26037">
    <property type="entry name" value="zf-RING_DCST1_C"/>
    <property type="match status" value="1"/>
</dbReference>
<evidence type="ECO:0000256" key="3">
    <source>
        <dbReference type="ARBA" id="ARBA00022989"/>
    </source>
</evidence>
<feature type="transmembrane region" description="Helical" evidence="6">
    <location>
        <begin position="403"/>
        <end position="425"/>
    </location>
</feature>
<keyword evidence="3 6" id="KW-1133">Transmembrane helix</keyword>
<accession>A0A9B0TCY6</accession>
<evidence type="ECO:0000313" key="10">
    <source>
        <dbReference type="RefSeq" id="XP_006861787.1"/>
    </source>
</evidence>